<proteinExistence type="predicted"/>
<dbReference type="SFLD" id="SFLDS00003">
    <property type="entry name" value="Haloacid_Dehalogenase"/>
    <property type="match status" value="1"/>
</dbReference>
<dbReference type="NCBIfam" id="TIGR02252">
    <property type="entry name" value="DREG-2"/>
    <property type="match status" value="1"/>
</dbReference>
<dbReference type="InterPro" id="IPR011949">
    <property type="entry name" value="HAD-SF_hydro_IA_REG-2-like"/>
</dbReference>
<dbReference type="SFLD" id="SFLDG01129">
    <property type="entry name" value="C1.5:_HAD__Beta-PGM__Phosphata"/>
    <property type="match status" value="1"/>
</dbReference>
<dbReference type="InterPro" id="IPR051828">
    <property type="entry name" value="HAD-like_hydrolase_domain"/>
</dbReference>
<dbReference type="PANTHER" id="PTHR46191">
    <property type="match status" value="1"/>
</dbReference>
<reference evidence="1" key="1">
    <citation type="submission" date="2022-07" db="EMBL/GenBank/DDBJ databases">
        <title>Phylogenomic reconstructions and comparative analyses of Kickxellomycotina fungi.</title>
        <authorList>
            <person name="Reynolds N.K."/>
            <person name="Stajich J.E."/>
            <person name="Barry K."/>
            <person name="Grigoriev I.V."/>
            <person name="Crous P."/>
            <person name="Smith M.E."/>
        </authorList>
    </citation>
    <scope>NUCLEOTIDE SEQUENCE</scope>
    <source>
        <strain evidence="1">NBRC 105414</strain>
    </source>
</reference>
<keyword evidence="1" id="KW-0378">Hydrolase</keyword>
<dbReference type="InterPro" id="IPR044924">
    <property type="entry name" value="HAD-SF_hydro_IA_REG-2-like_cap"/>
</dbReference>
<comment type="caution">
    <text evidence="1">The sequence shown here is derived from an EMBL/GenBank/DDBJ whole genome shotgun (WGS) entry which is preliminary data.</text>
</comment>
<evidence type="ECO:0000313" key="2">
    <source>
        <dbReference type="Proteomes" id="UP001140217"/>
    </source>
</evidence>
<dbReference type="Proteomes" id="UP001140217">
    <property type="component" value="Unassembled WGS sequence"/>
</dbReference>
<dbReference type="OrthoDB" id="444127at2759"/>
<dbReference type="EMBL" id="JANBUL010000150">
    <property type="protein sequence ID" value="KAJ2780106.1"/>
    <property type="molecule type" value="Genomic_DNA"/>
</dbReference>
<sequence length="242" mass="27233">MARRLGNVRLVTFDLFNTLYTPRDAVELTYARPLRRLGIQVDDAQVRRAFGQALAHMRAQHPNYGHGRMSSREWWRQVVSRTWHNAGVPRERLDSAELRAAREELIDGFGLATAYRMYDEVPRVLGYLRRRGVKMGVVSNMDESGEMALGHLGIRGYFDFVLRSAVAGVEKPDPRIFEMALNAAAVPPYDALHVGDSEPMDYDAARRLGMEARLVTRGIDPARLAAHPDKHIADLGALLDLV</sequence>
<gene>
    <name evidence="1" type="primary">HDHD3</name>
    <name evidence="1" type="ORF">H4R18_003649</name>
</gene>
<organism evidence="1 2">
    <name type="scientific">Coemansia javaensis</name>
    <dbReference type="NCBI Taxonomy" id="2761396"/>
    <lineage>
        <taxon>Eukaryota</taxon>
        <taxon>Fungi</taxon>
        <taxon>Fungi incertae sedis</taxon>
        <taxon>Zoopagomycota</taxon>
        <taxon>Kickxellomycotina</taxon>
        <taxon>Kickxellomycetes</taxon>
        <taxon>Kickxellales</taxon>
        <taxon>Kickxellaceae</taxon>
        <taxon>Coemansia</taxon>
    </lineage>
</organism>
<dbReference type="Pfam" id="PF00702">
    <property type="entry name" value="Hydrolase"/>
    <property type="match status" value="1"/>
</dbReference>
<evidence type="ECO:0000313" key="1">
    <source>
        <dbReference type="EMBL" id="KAJ2780106.1"/>
    </source>
</evidence>
<dbReference type="NCBIfam" id="TIGR01549">
    <property type="entry name" value="HAD-SF-IA-v1"/>
    <property type="match status" value="1"/>
</dbReference>
<dbReference type="PRINTS" id="PR00413">
    <property type="entry name" value="HADHALOGNASE"/>
</dbReference>
<dbReference type="NCBIfam" id="TIGR01509">
    <property type="entry name" value="HAD-SF-IA-v3"/>
    <property type="match status" value="1"/>
</dbReference>
<dbReference type="PANTHER" id="PTHR46191:SF2">
    <property type="entry name" value="HALOACID DEHALOGENASE-LIKE HYDROLASE DOMAIN-CONTAINING PROTEIN 3"/>
    <property type="match status" value="1"/>
</dbReference>
<dbReference type="Gene3D" id="1.10.150.720">
    <property type="entry name" value="Haloacid dehalogenase-like hydrolase"/>
    <property type="match status" value="1"/>
</dbReference>
<dbReference type="GO" id="GO:0016791">
    <property type="term" value="F:phosphatase activity"/>
    <property type="evidence" value="ECO:0007669"/>
    <property type="project" value="UniProtKB-ARBA"/>
</dbReference>
<dbReference type="InterPro" id="IPR023214">
    <property type="entry name" value="HAD_sf"/>
</dbReference>
<dbReference type="InterPro" id="IPR006439">
    <property type="entry name" value="HAD-SF_hydro_IA"/>
</dbReference>
<name>A0A9W8HE06_9FUNG</name>
<dbReference type="Gene3D" id="3.40.50.1000">
    <property type="entry name" value="HAD superfamily/HAD-like"/>
    <property type="match status" value="1"/>
</dbReference>
<keyword evidence="2" id="KW-1185">Reference proteome</keyword>
<dbReference type="SUPFAM" id="SSF56784">
    <property type="entry name" value="HAD-like"/>
    <property type="match status" value="1"/>
</dbReference>
<dbReference type="GO" id="GO:0005634">
    <property type="term" value="C:nucleus"/>
    <property type="evidence" value="ECO:0007669"/>
    <property type="project" value="TreeGrafter"/>
</dbReference>
<dbReference type="InterPro" id="IPR036412">
    <property type="entry name" value="HAD-like_sf"/>
</dbReference>
<accession>A0A9W8HE06</accession>
<protein>
    <submittedName>
        <fullName evidence="1">Haloacid dehalogenase-like hydrolase domain-containing protein 3</fullName>
    </submittedName>
</protein>
<dbReference type="AlphaFoldDB" id="A0A9W8HE06"/>